<proteinExistence type="inferred from homology"/>
<dbReference type="GO" id="GO:0050567">
    <property type="term" value="F:glutaminyl-tRNA synthase (glutamine-hydrolyzing) activity"/>
    <property type="evidence" value="ECO:0007669"/>
    <property type="project" value="UniProtKB-UniRule"/>
</dbReference>
<reference evidence="3" key="2">
    <citation type="journal article" date="2024" name="Nature">
        <title>Anoxygenic phototroph of the Chloroflexota uses a type I reaction centre.</title>
        <authorList>
            <person name="Tsuji J.M."/>
            <person name="Shaw N.A."/>
            <person name="Nagashima S."/>
            <person name="Venkiteswaran J.J."/>
            <person name="Schiff S.L."/>
            <person name="Watanabe T."/>
            <person name="Fukui M."/>
            <person name="Hanada S."/>
            <person name="Tank M."/>
            <person name="Neufeld J.D."/>
        </authorList>
    </citation>
    <scope>NUCLEOTIDE SEQUENCE</scope>
    <source>
        <strain evidence="3">L227-S17</strain>
    </source>
</reference>
<name>A0A8T7M8R4_9CHLR</name>
<keyword evidence="1" id="KW-0436">Ligase</keyword>
<dbReference type="Proteomes" id="UP000521676">
    <property type="component" value="Unassembled WGS sequence"/>
</dbReference>
<dbReference type="GO" id="GO:0006412">
    <property type="term" value="P:translation"/>
    <property type="evidence" value="ECO:0007669"/>
    <property type="project" value="UniProtKB-UniRule"/>
</dbReference>
<dbReference type="GO" id="GO:0005524">
    <property type="term" value="F:ATP binding"/>
    <property type="evidence" value="ECO:0007669"/>
    <property type="project" value="UniProtKB-KW"/>
</dbReference>
<comment type="catalytic activity">
    <reaction evidence="1">
        <text>L-aspartyl-tRNA(Asn) + L-glutamine + ATP + H2O = L-asparaginyl-tRNA(Asn) + L-glutamate + ADP + phosphate + 2 H(+)</text>
        <dbReference type="Rhea" id="RHEA:14513"/>
        <dbReference type="Rhea" id="RHEA-COMP:9674"/>
        <dbReference type="Rhea" id="RHEA-COMP:9677"/>
        <dbReference type="ChEBI" id="CHEBI:15377"/>
        <dbReference type="ChEBI" id="CHEBI:15378"/>
        <dbReference type="ChEBI" id="CHEBI:29985"/>
        <dbReference type="ChEBI" id="CHEBI:30616"/>
        <dbReference type="ChEBI" id="CHEBI:43474"/>
        <dbReference type="ChEBI" id="CHEBI:58359"/>
        <dbReference type="ChEBI" id="CHEBI:78515"/>
        <dbReference type="ChEBI" id="CHEBI:78516"/>
        <dbReference type="ChEBI" id="CHEBI:456216"/>
    </reaction>
</comment>
<comment type="similarity">
    <text evidence="1">Belongs to the GatC family.</text>
</comment>
<dbReference type="SUPFAM" id="SSF141000">
    <property type="entry name" value="Glu-tRNAGln amidotransferase C subunit"/>
    <property type="match status" value="1"/>
</dbReference>
<reference evidence="2 4" key="1">
    <citation type="submission" date="2020-06" db="EMBL/GenBank/DDBJ databases">
        <title>Anoxygenic phototrophic Chloroflexota member uses a Type I reaction center.</title>
        <authorList>
            <person name="Tsuji J.M."/>
            <person name="Shaw N.A."/>
            <person name="Nagashima S."/>
            <person name="Venkiteswaran J."/>
            <person name="Schiff S.L."/>
            <person name="Hanada S."/>
            <person name="Tank M."/>
            <person name="Neufeld J.D."/>
        </authorList>
    </citation>
    <scope>NUCLEOTIDE SEQUENCE [LARGE SCALE GENOMIC DNA]</scope>
    <source>
        <strain evidence="2">L227-S17</strain>
    </source>
</reference>
<dbReference type="PANTHER" id="PTHR15004:SF0">
    <property type="entry name" value="GLUTAMYL-TRNA(GLN) AMIDOTRANSFERASE SUBUNIT C, MITOCHONDRIAL"/>
    <property type="match status" value="1"/>
</dbReference>
<dbReference type="InterPro" id="IPR036113">
    <property type="entry name" value="Asp/Glu-ADT_sf_sub_c"/>
</dbReference>
<dbReference type="EMBL" id="CP128400">
    <property type="protein sequence ID" value="WJW68276.1"/>
    <property type="molecule type" value="Genomic_DNA"/>
</dbReference>
<dbReference type="Gene3D" id="1.10.20.60">
    <property type="entry name" value="Glu-tRNAGln amidotransferase C subunit, N-terminal domain"/>
    <property type="match status" value="1"/>
</dbReference>
<dbReference type="RefSeq" id="WP_341470180.1">
    <property type="nucleotide sequence ID" value="NZ_CP128400.1"/>
</dbReference>
<dbReference type="HAMAP" id="MF_00122">
    <property type="entry name" value="GatC"/>
    <property type="match status" value="1"/>
</dbReference>
<comment type="subunit">
    <text evidence="1">Heterotrimer of A, B and C subunits.</text>
</comment>
<comment type="function">
    <text evidence="1">Allows the formation of correctly charged Asn-tRNA(Asn) or Gln-tRNA(Gln) through the transamidation of misacylated Asp-tRNA(Asn) or Glu-tRNA(Gln) in organisms which lack either or both of asparaginyl-tRNA or glutaminyl-tRNA synthetases. The reaction takes place in the presence of glutamine and ATP through an activated phospho-Asp-tRNA(Asn) or phospho-Glu-tRNA(Gln).</text>
</comment>
<evidence type="ECO:0000313" key="3">
    <source>
        <dbReference type="EMBL" id="WJW68276.1"/>
    </source>
</evidence>
<dbReference type="AlphaFoldDB" id="A0A8T7M8R4"/>
<dbReference type="EMBL" id="JACATZ010000003">
    <property type="protein sequence ID" value="NWJ48342.1"/>
    <property type="molecule type" value="Genomic_DNA"/>
</dbReference>
<sequence length="98" mass="11306">MKLSLEQIENVAHLARLQLTEAEKEKMREELAPILTYFEILKELDTDQISPTAQVIAVQNLMRPDEVRESASISEVLSNAPMREADFFRIRAVFTEEE</sequence>
<organism evidence="2 4">
    <name type="scientific">Candidatus Chlorohelix allophototropha</name>
    <dbReference type="NCBI Taxonomy" id="3003348"/>
    <lineage>
        <taxon>Bacteria</taxon>
        <taxon>Bacillati</taxon>
        <taxon>Chloroflexota</taxon>
        <taxon>Chloroflexia</taxon>
        <taxon>Candidatus Chloroheliales</taxon>
        <taxon>Candidatus Chloroheliaceae</taxon>
        <taxon>Candidatus Chlorohelix</taxon>
    </lineage>
</organism>
<keyword evidence="1" id="KW-0648">Protein biosynthesis</keyword>
<evidence type="ECO:0000313" key="4">
    <source>
        <dbReference type="Proteomes" id="UP000521676"/>
    </source>
</evidence>
<accession>A0A8T7M8R4</accession>
<evidence type="ECO:0000313" key="2">
    <source>
        <dbReference type="EMBL" id="NWJ48342.1"/>
    </source>
</evidence>
<keyword evidence="1" id="KW-0547">Nucleotide-binding</keyword>
<dbReference type="Pfam" id="PF02686">
    <property type="entry name" value="GatC"/>
    <property type="match status" value="1"/>
</dbReference>
<dbReference type="GO" id="GO:0006450">
    <property type="term" value="P:regulation of translational fidelity"/>
    <property type="evidence" value="ECO:0007669"/>
    <property type="project" value="InterPro"/>
</dbReference>
<protein>
    <recommendedName>
        <fullName evidence="1">Aspartyl/glutamyl-tRNA(Asn/Gln) amidotransferase subunit C</fullName>
        <shortName evidence="1">Asp/Glu-ADT subunit C</shortName>
        <ecNumber evidence="1">6.3.5.-</ecNumber>
    </recommendedName>
</protein>
<dbReference type="GO" id="GO:0070681">
    <property type="term" value="P:glutaminyl-tRNAGln biosynthesis via transamidation"/>
    <property type="evidence" value="ECO:0007669"/>
    <property type="project" value="TreeGrafter"/>
</dbReference>
<gene>
    <name evidence="1 2" type="primary">gatC</name>
    <name evidence="2" type="ORF">HXX08_21000</name>
    <name evidence="3" type="ORF">OZ401_003883</name>
</gene>
<dbReference type="Proteomes" id="UP001431572">
    <property type="component" value="Chromosome 2"/>
</dbReference>
<dbReference type="EC" id="6.3.5.-" evidence="1"/>
<dbReference type="PANTHER" id="PTHR15004">
    <property type="entry name" value="GLUTAMYL-TRNA(GLN) AMIDOTRANSFERASE SUBUNIT C, MITOCHONDRIAL"/>
    <property type="match status" value="1"/>
</dbReference>
<keyword evidence="5" id="KW-1185">Reference proteome</keyword>
<comment type="catalytic activity">
    <reaction evidence="1">
        <text>L-glutamyl-tRNA(Gln) + L-glutamine + ATP + H2O = L-glutaminyl-tRNA(Gln) + L-glutamate + ADP + phosphate + H(+)</text>
        <dbReference type="Rhea" id="RHEA:17521"/>
        <dbReference type="Rhea" id="RHEA-COMP:9681"/>
        <dbReference type="Rhea" id="RHEA-COMP:9684"/>
        <dbReference type="ChEBI" id="CHEBI:15377"/>
        <dbReference type="ChEBI" id="CHEBI:15378"/>
        <dbReference type="ChEBI" id="CHEBI:29985"/>
        <dbReference type="ChEBI" id="CHEBI:30616"/>
        <dbReference type="ChEBI" id="CHEBI:43474"/>
        <dbReference type="ChEBI" id="CHEBI:58359"/>
        <dbReference type="ChEBI" id="CHEBI:78520"/>
        <dbReference type="ChEBI" id="CHEBI:78521"/>
        <dbReference type="ChEBI" id="CHEBI:456216"/>
    </reaction>
</comment>
<evidence type="ECO:0000256" key="1">
    <source>
        <dbReference type="HAMAP-Rule" id="MF_00122"/>
    </source>
</evidence>
<evidence type="ECO:0000313" key="5">
    <source>
        <dbReference type="Proteomes" id="UP001431572"/>
    </source>
</evidence>
<dbReference type="NCBIfam" id="TIGR00135">
    <property type="entry name" value="gatC"/>
    <property type="match status" value="1"/>
</dbReference>
<keyword evidence="1" id="KW-0067">ATP-binding</keyword>
<dbReference type="InterPro" id="IPR003837">
    <property type="entry name" value="GatC"/>
</dbReference>